<reference evidence="2 3" key="1">
    <citation type="submission" date="2019-04" db="EMBL/GenBank/DDBJ databases">
        <title>Phreatobacter aquaticus sp. nov.</title>
        <authorList>
            <person name="Choi A."/>
        </authorList>
    </citation>
    <scope>NUCLEOTIDE SEQUENCE [LARGE SCALE GENOMIC DNA]</scope>
    <source>
        <strain evidence="2 3">KCTC 52518</strain>
    </source>
</reference>
<dbReference type="Proteomes" id="UP000298781">
    <property type="component" value="Chromosome"/>
</dbReference>
<dbReference type="SUPFAM" id="SSF55781">
    <property type="entry name" value="GAF domain-like"/>
    <property type="match status" value="1"/>
</dbReference>
<sequence>MTDHLPHLLADLAAPGQPDRLYKALDQATAELVGHKLFTLLYADGQDVARVYSSRPAEYPVSGRKTMGETPWGNLVLKGRQPFLGRDREGIRWAFFDHQLIESMGLGSVINIPVLYDGETIGTMNLLDVEHHYRDEHVAPLARLSPLLVPAFLQARAVARSKT</sequence>
<dbReference type="EMBL" id="CP039690">
    <property type="protein sequence ID" value="QCI69353.1"/>
    <property type="molecule type" value="Genomic_DNA"/>
</dbReference>
<feature type="domain" description="GAF" evidence="1">
    <location>
        <begin position="24"/>
        <end position="146"/>
    </location>
</feature>
<evidence type="ECO:0000259" key="1">
    <source>
        <dbReference type="Pfam" id="PF13185"/>
    </source>
</evidence>
<proteinExistence type="predicted"/>
<evidence type="ECO:0000313" key="3">
    <source>
        <dbReference type="Proteomes" id="UP000298781"/>
    </source>
</evidence>
<name>A0A4D7BG14_9HYPH</name>
<gene>
    <name evidence="2" type="ORF">E8M01_22350</name>
</gene>
<dbReference type="InterPro" id="IPR003018">
    <property type="entry name" value="GAF"/>
</dbReference>
<dbReference type="OrthoDB" id="7066078at2"/>
<organism evidence="2 3">
    <name type="scientific">Phreatobacter stygius</name>
    <dbReference type="NCBI Taxonomy" id="1940610"/>
    <lineage>
        <taxon>Bacteria</taxon>
        <taxon>Pseudomonadati</taxon>
        <taxon>Pseudomonadota</taxon>
        <taxon>Alphaproteobacteria</taxon>
        <taxon>Hyphomicrobiales</taxon>
        <taxon>Phreatobacteraceae</taxon>
        <taxon>Phreatobacter</taxon>
    </lineage>
</organism>
<dbReference type="Pfam" id="PF13185">
    <property type="entry name" value="GAF_2"/>
    <property type="match status" value="1"/>
</dbReference>
<dbReference type="Gene3D" id="3.30.450.40">
    <property type="match status" value="1"/>
</dbReference>
<evidence type="ECO:0000313" key="2">
    <source>
        <dbReference type="EMBL" id="QCI69353.1"/>
    </source>
</evidence>
<accession>A0A4D7BG14</accession>
<dbReference type="InterPro" id="IPR029016">
    <property type="entry name" value="GAF-like_dom_sf"/>
</dbReference>
<dbReference type="AlphaFoldDB" id="A0A4D7BG14"/>
<protein>
    <submittedName>
        <fullName evidence="2">GAF domain-containing protein</fullName>
    </submittedName>
</protein>
<keyword evidence="3" id="KW-1185">Reference proteome</keyword>
<dbReference type="KEGG" id="pstg:E8M01_22350"/>